<keyword evidence="2" id="KW-1185">Reference proteome</keyword>
<accession>M0J389</accession>
<organism evidence="1 2">
    <name type="scientific">Haloarcula vallismortis ATCC 29715</name>
    <dbReference type="NCBI Taxonomy" id="662477"/>
    <lineage>
        <taxon>Archaea</taxon>
        <taxon>Methanobacteriati</taxon>
        <taxon>Methanobacteriota</taxon>
        <taxon>Stenosarchaea group</taxon>
        <taxon>Halobacteria</taxon>
        <taxon>Halobacteriales</taxon>
        <taxon>Haloarculaceae</taxon>
        <taxon>Haloarcula</taxon>
    </lineage>
</organism>
<comment type="caution">
    <text evidence="1">The sequence shown here is derived from an EMBL/GenBank/DDBJ whole genome shotgun (WGS) entry which is preliminary data.</text>
</comment>
<evidence type="ECO:0000313" key="2">
    <source>
        <dbReference type="Proteomes" id="UP000011534"/>
    </source>
</evidence>
<dbReference type="Proteomes" id="UP000011534">
    <property type="component" value="Unassembled WGS sequence"/>
</dbReference>
<sequence>MVSSLPLEMLVPQWQKRSLQQAPLKPLLSKPQKRLPVEALLMDLREQTEPSLGPQNEQWKVRWVTL</sequence>
<proteinExistence type="predicted"/>
<dbReference type="AlphaFoldDB" id="M0J389"/>
<dbReference type="EMBL" id="AOLQ01000060">
    <property type="protein sequence ID" value="EMA03582.1"/>
    <property type="molecule type" value="Genomic_DNA"/>
</dbReference>
<gene>
    <name evidence="1" type="ORF">C437_14944</name>
</gene>
<protein>
    <submittedName>
        <fullName evidence="1">Uncharacterized protein</fullName>
    </submittedName>
</protein>
<name>M0J389_HALVA</name>
<reference evidence="1 2" key="1">
    <citation type="journal article" date="2014" name="PLoS Genet.">
        <title>Phylogenetically driven sequencing of extremely halophilic archaea reveals strategies for static and dynamic osmo-response.</title>
        <authorList>
            <person name="Becker E.A."/>
            <person name="Seitzer P.M."/>
            <person name="Tritt A."/>
            <person name="Larsen D."/>
            <person name="Krusor M."/>
            <person name="Yao A.I."/>
            <person name="Wu D."/>
            <person name="Madern D."/>
            <person name="Eisen J.A."/>
            <person name="Darling A.E."/>
            <person name="Facciotti M.T."/>
        </authorList>
    </citation>
    <scope>NUCLEOTIDE SEQUENCE [LARGE SCALE GENOMIC DNA]</scope>
    <source>
        <strain evidence="1 2">ATCC 29715</strain>
    </source>
</reference>
<evidence type="ECO:0000313" key="1">
    <source>
        <dbReference type="EMBL" id="EMA03582.1"/>
    </source>
</evidence>